<evidence type="ECO:0000313" key="5">
    <source>
        <dbReference type="Proteomes" id="UP001066276"/>
    </source>
</evidence>
<feature type="region of interest" description="Disordered" evidence="1">
    <location>
        <begin position="126"/>
        <end position="150"/>
    </location>
</feature>
<accession>A0AAV7P3S5</accession>
<evidence type="ECO:0000313" key="4">
    <source>
        <dbReference type="EMBL" id="KAJ1121795.1"/>
    </source>
</evidence>
<dbReference type="InterPro" id="IPR008197">
    <property type="entry name" value="WAP_dom"/>
</dbReference>
<dbReference type="EMBL" id="JANPWB010000011">
    <property type="protein sequence ID" value="KAJ1121795.1"/>
    <property type="molecule type" value="Genomic_DNA"/>
</dbReference>
<sequence>MLKALVFSLVVGLALGGPGKGQNHESNEDNSSEESSGWCPDVIAPRCVNGTNGTAENCTTQETLPTSAPDCTNVTAKNCSTDAACPAPQECCQTSCGKRCLDLIPYKACSSDADCAGEPKKFCKKGTCSSDCGEKGRPSKKFGQKKGGRH</sequence>
<feature type="domain" description="WAP" evidence="3">
    <location>
        <begin position="58"/>
        <end position="104"/>
    </location>
</feature>
<evidence type="ECO:0000256" key="1">
    <source>
        <dbReference type="SAM" id="MobiDB-lite"/>
    </source>
</evidence>
<dbReference type="Proteomes" id="UP001066276">
    <property type="component" value="Chromosome 7"/>
</dbReference>
<keyword evidence="2" id="KW-0732">Signal</keyword>
<feature type="compositionally biased region" description="Basic residues" evidence="1">
    <location>
        <begin position="138"/>
        <end position="150"/>
    </location>
</feature>
<name>A0AAV7P3S5_PLEWA</name>
<reference evidence="4" key="1">
    <citation type="journal article" date="2022" name="bioRxiv">
        <title>Sequencing and chromosome-scale assembly of the giantPleurodeles waltlgenome.</title>
        <authorList>
            <person name="Brown T."/>
            <person name="Elewa A."/>
            <person name="Iarovenko S."/>
            <person name="Subramanian E."/>
            <person name="Araus A.J."/>
            <person name="Petzold A."/>
            <person name="Susuki M."/>
            <person name="Suzuki K.-i.T."/>
            <person name="Hayashi T."/>
            <person name="Toyoda A."/>
            <person name="Oliveira C."/>
            <person name="Osipova E."/>
            <person name="Leigh N.D."/>
            <person name="Simon A."/>
            <person name="Yun M.H."/>
        </authorList>
    </citation>
    <scope>NUCLEOTIDE SEQUENCE</scope>
    <source>
        <strain evidence="4">20211129_DDA</strain>
        <tissue evidence="4">Liver</tissue>
    </source>
</reference>
<dbReference type="GO" id="GO:0030414">
    <property type="term" value="F:peptidase inhibitor activity"/>
    <property type="evidence" value="ECO:0007669"/>
    <property type="project" value="InterPro"/>
</dbReference>
<comment type="caution">
    <text evidence="4">The sequence shown here is derived from an EMBL/GenBank/DDBJ whole genome shotgun (WGS) entry which is preliminary data.</text>
</comment>
<protein>
    <recommendedName>
        <fullName evidence="3">WAP domain-containing protein</fullName>
    </recommendedName>
</protein>
<dbReference type="PROSITE" id="PS51390">
    <property type="entry name" value="WAP"/>
    <property type="match status" value="1"/>
</dbReference>
<dbReference type="AlphaFoldDB" id="A0AAV7P3S5"/>
<feature type="region of interest" description="Disordered" evidence="1">
    <location>
        <begin position="18"/>
        <end position="37"/>
    </location>
</feature>
<organism evidence="4 5">
    <name type="scientific">Pleurodeles waltl</name>
    <name type="common">Iberian ribbed newt</name>
    <dbReference type="NCBI Taxonomy" id="8319"/>
    <lineage>
        <taxon>Eukaryota</taxon>
        <taxon>Metazoa</taxon>
        <taxon>Chordata</taxon>
        <taxon>Craniata</taxon>
        <taxon>Vertebrata</taxon>
        <taxon>Euteleostomi</taxon>
        <taxon>Amphibia</taxon>
        <taxon>Batrachia</taxon>
        <taxon>Caudata</taxon>
        <taxon>Salamandroidea</taxon>
        <taxon>Salamandridae</taxon>
        <taxon>Pleurodelinae</taxon>
        <taxon>Pleurodeles</taxon>
    </lineage>
</organism>
<gene>
    <name evidence="4" type="ORF">NDU88_000314</name>
</gene>
<keyword evidence="5" id="KW-1185">Reference proteome</keyword>
<feature type="chain" id="PRO_5044023602" description="WAP domain-containing protein" evidence="2">
    <location>
        <begin position="17"/>
        <end position="150"/>
    </location>
</feature>
<evidence type="ECO:0000256" key="2">
    <source>
        <dbReference type="SAM" id="SignalP"/>
    </source>
</evidence>
<proteinExistence type="predicted"/>
<evidence type="ECO:0000259" key="3">
    <source>
        <dbReference type="PROSITE" id="PS51390"/>
    </source>
</evidence>
<dbReference type="GO" id="GO:0005576">
    <property type="term" value="C:extracellular region"/>
    <property type="evidence" value="ECO:0007669"/>
    <property type="project" value="InterPro"/>
</dbReference>
<feature type="signal peptide" evidence="2">
    <location>
        <begin position="1"/>
        <end position="16"/>
    </location>
</feature>